<reference evidence="9" key="1">
    <citation type="submission" date="2022-01" db="EMBL/GenBank/DDBJ databases">
        <title>Genome Sequence Resource for Two Populations of Ditylenchus destructor, the Migratory Endoparasitic Phytonematode.</title>
        <authorList>
            <person name="Zhang H."/>
            <person name="Lin R."/>
            <person name="Xie B."/>
        </authorList>
    </citation>
    <scope>NUCLEOTIDE SEQUENCE</scope>
    <source>
        <strain evidence="9">BazhouSP</strain>
    </source>
</reference>
<dbReference type="SUPFAM" id="SSF158235">
    <property type="entry name" value="SOCS box-like"/>
    <property type="match status" value="1"/>
</dbReference>
<dbReference type="PANTHER" id="PTHR10155:SF0">
    <property type="entry name" value="SUPPRESSOR OF CYTOKINE SIGNALING AT 36E, ISOFORM D"/>
    <property type="match status" value="1"/>
</dbReference>
<keyword evidence="2" id="KW-0734">Signal transduction inhibitor</keyword>
<dbReference type="EMBL" id="JAKKPZ010000041">
    <property type="protein sequence ID" value="KAI1707344.1"/>
    <property type="molecule type" value="Genomic_DNA"/>
</dbReference>
<organism evidence="9 10">
    <name type="scientific">Ditylenchus destructor</name>
    <dbReference type="NCBI Taxonomy" id="166010"/>
    <lineage>
        <taxon>Eukaryota</taxon>
        <taxon>Metazoa</taxon>
        <taxon>Ecdysozoa</taxon>
        <taxon>Nematoda</taxon>
        <taxon>Chromadorea</taxon>
        <taxon>Rhabditida</taxon>
        <taxon>Tylenchina</taxon>
        <taxon>Tylenchomorpha</taxon>
        <taxon>Sphaerularioidea</taxon>
        <taxon>Anguinidae</taxon>
        <taxon>Anguininae</taxon>
        <taxon>Ditylenchus</taxon>
    </lineage>
</organism>
<dbReference type="Proteomes" id="UP001201812">
    <property type="component" value="Unassembled WGS sequence"/>
</dbReference>
<dbReference type="PROSITE" id="PS50225">
    <property type="entry name" value="SOCS"/>
    <property type="match status" value="1"/>
</dbReference>
<feature type="domain" description="SH2" evidence="7">
    <location>
        <begin position="255"/>
        <end position="350"/>
    </location>
</feature>
<keyword evidence="3" id="KW-0833">Ubl conjugation pathway</keyword>
<dbReference type="SMART" id="SM00969">
    <property type="entry name" value="SOCS_box"/>
    <property type="match status" value="1"/>
</dbReference>
<evidence type="ECO:0000256" key="6">
    <source>
        <dbReference type="SAM" id="MobiDB-lite"/>
    </source>
</evidence>
<comment type="caution">
    <text evidence="9">The sequence shown here is derived from an EMBL/GenBank/DDBJ whole genome shotgun (WGS) entry which is preliminary data.</text>
</comment>
<dbReference type="AlphaFoldDB" id="A0AAD4N0J9"/>
<protein>
    <submittedName>
        <fullName evidence="9">SH2 domain-containing protein</fullName>
    </submittedName>
</protein>
<evidence type="ECO:0000256" key="4">
    <source>
        <dbReference type="ARBA" id="ARBA00022999"/>
    </source>
</evidence>
<accession>A0AAD4N0J9</accession>
<dbReference type="Pfam" id="PF07525">
    <property type="entry name" value="SOCS_box"/>
    <property type="match status" value="1"/>
</dbReference>
<dbReference type="InterPro" id="IPR001496">
    <property type="entry name" value="SOCS_box"/>
</dbReference>
<feature type="region of interest" description="Disordered" evidence="6">
    <location>
        <begin position="1"/>
        <end position="94"/>
    </location>
</feature>
<evidence type="ECO:0000256" key="5">
    <source>
        <dbReference type="PROSITE-ProRule" id="PRU00191"/>
    </source>
</evidence>
<evidence type="ECO:0000259" key="8">
    <source>
        <dbReference type="PROSITE" id="PS50225"/>
    </source>
</evidence>
<evidence type="ECO:0000256" key="2">
    <source>
        <dbReference type="ARBA" id="ARBA00022700"/>
    </source>
</evidence>
<feature type="compositionally biased region" description="Polar residues" evidence="6">
    <location>
        <begin position="18"/>
        <end position="28"/>
    </location>
</feature>
<dbReference type="InterPro" id="IPR036036">
    <property type="entry name" value="SOCS_box-like_dom_sf"/>
</dbReference>
<feature type="region of interest" description="Disordered" evidence="6">
    <location>
        <begin position="155"/>
        <end position="193"/>
    </location>
</feature>
<dbReference type="Pfam" id="PF00017">
    <property type="entry name" value="SH2"/>
    <property type="match status" value="1"/>
</dbReference>
<dbReference type="InterPro" id="IPR036860">
    <property type="entry name" value="SH2_dom_sf"/>
</dbReference>
<proteinExistence type="predicted"/>
<dbReference type="GO" id="GO:0005942">
    <property type="term" value="C:phosphatidylinositol 3-kinase complex"/>
    <property type="evidence" value="ECO:0007669"/>
    <property type="project" value="TreeGrafter"/>
</dbReference>
<dbReference type="GO" id="GO:0046935">
    <property type="term" value="F:1-phosphatidylinositol-3-kinase regulator activity"/>
    <property type="evidence" value="ECO:0007669"/>
    <property type="project" value="TreeGrafter"/>
</dbReference>
<evidence type="ECO:0000313" key="9">
    <source>
        <dbReference type="EMBL" id="KAI1707344.1"/>
    </source>
</evidence>
<dbReference type="GO" id="GO:0046854">
    <property type="term" value="P:phosphatidylinositol phosphate biosynthetic process"/>
    <property type="evidence" value="ECO:0007669"/>
    <property type="project" value="TreeGrafter"/>
</dbReference>
<name>A0AAD4N0J9_9BILA</name>
<evidence type="ECO:0000259" key="7">
    <source>
        <dbReference type="PROSITE" id="PS50001"/>
    </source>
</evidence>
<evidence type="ECO:0000313" key="10">
    <source>
        <dbReference type="Proteomes" id="UP001201812"/>
    </source>
</evidence>
<dbReference type="PANTHER" id="PTHR10155">
    <property type="entry name" value="PHOSPHATIDYLINOSITOL 3-KINASE REGULATORY SUBUNIT"/>
    <property type="match status" value="1"/>
</dbReference>
<dbReference type="Gene3D" id="3.30.505.10">
    <property type="entry name" value="SH2 domain"/>
    <property type="match status" value="1"/>
</dbReference>
<sequence>MVVKNARRHRTVKRSKSADSQVRTSSSAAHKKSEKRTTNSRTSPFFPCFSRNESEESEDESGDQVRRFIIHHAPPESPDPFNQPAAAHSNASTSTENLSPIMVYQQHQNNEAVTDHQPFPETIGSLQGVRNESQRRAPGTFFQVARDIRAKLQAAMGTSRANTASPISRLDRADTNDSERATESGHPRTSSANSQICVGGVVLDIAVASGLPAPRVNGRVSANDLNHKYGPTIHTTVEYTNNLVPDMASITTASYYHGPMDRYEAERLLEGKPEGTFLLRDSAQINYLFSISFRRYQRTLHARIEHLDGMFSFDIHDKSVFSAPRITTLIENYKDPSKCLFFEPQLSIPLCRSFPFSLQHLCRSVVADRCNYGTAGNLPLPMHLKKFVREYHYKQPVKITDHDA</sequence>
<feature type="compositionally biased region" description="Basic and acidic residues" evidence="6">
    <location>
        <begin position="169"/>
        <end position="186"/>
    </location>
</feature>
<dbReference type="GO" id="GO:0035556">
    <property type="term" value="P:intracellular signal transduction"/>
    <property type="evidence" value="ECO:0007669"/>
    <property type="project" value="InterPro"/>
</dbReference>
<keyword evidence="4 5" id="KW-0727">SH2 domain</keyword>
<dbReference type="SMART" id="SM00252">
    <property type="entry name" value="SH2"/>
    <property type="match status" value="1"/>
</dbReference>
<dbReference type="SUPFAM" id="SSF55550">
    <property type="entry name" value="SH2 domain"/>
    <property type="match status" value="1"/>
</dbReference>
<dbReference type="InterPro" id="IPR000980">
    <property type="entry name" value="SH2"/>
</dbReference>
<keyword evidence="1" id="KW-0341">Growth regulation</keyword>
<dbReference type="SMART" id="SM00253">
    <property type="entry name" value="SOCS"/>
    <property type="match status" value="1"/>
</dbReference>
<dbReference type="GO" id="GO:0009968">
    <property type="term" value="P:negative regulation of signal transduction"/>
    <property type="evidence" value="ECO:0007669"/>
    <property type="project" value="UniProtKB-KW"/>
</dbReference>
<evidence type="ECO:0000256" key="1">
    <source>
        <dbReference type="ARBA" id="ARBA00022604"/>
    </source>
</evidence>
<feature type="compositionally biased region" description="Basic residues" evidence="6">
    <location>
        <begin position="1"/>
        <end position="15"/>
    </location>
</feature>
<gene>
    <name evidence="9" type="ORF">DdX_12440</name>
</gene>
<feature type="domain" description="SOCS box" evidence="8">
    <location>
        <begin position="345"/>
        <end position="394"/>
    </location>
</feature>
<keyword evidence="10" id="KW-1185">Reference proteome</keyword>
<evidence type="ECO:0000256" key="3">
    <source>
        <dbReference type="ARBA" id="ARBA00022786"/>
    </source>
</evidence>
<dbReference type="PROSITE" id="PS50001">
    <property type="entry name" value="SH2"/>
    <property type="match status" value="1"/>
</dbReference>